<evidence type="ECO:0000313" key="4">
    <source>
        <dbReference type="Proteomes" id="UP001596087"/>
    </source>
</evidence>
<feature type="domain" description="Hydantoinase A/oxoprolinase" evidence="1">
    <location>
        <begin position="195"/>
        <end position="480"/>
    </location>
</feature>
<dbReference type="InterPro" id="IPR008040">
    <property type="entry name" value="Hydant_A_N"/>
</dbReference>
<feature type="domain" description="Hydantoinase/oxoprolinase N-terminal" evidence="2">
    <location>
        <begin position="2"/>
        <end position="172"/>
    </location>
</feature>
<reference evidence="4" key="1">
    <citation type="journal article" date="2019" name="Int. J. Syst. Evol. Microbiol.">
        <title>The Global Catalogue of Microorganisms (GCM) 10K type strain sequencing project: providing services to taxonomists for standard genome sequencing and annotation.</title>
        <authorList>
            <consortium name="The Broad Institute Genomics Platform"/>
            <consortium name="The Broad Institute Genome Sequencing Center for Infectious Disease"/>
            <person name="Wu L."/>
            <person name="Ma J."/>
        </authorList>
    </citation>
    <scope>NUCLEOTIDE SEQUENCE [LARGE SCALE GENOMIC DNA]</scope>
    <source>
        <strain evidence="4">DFY41</strain>
    </source>
</reference>
<organism evidence="3 4">
    <name type="scientific">Nocardioides taihuensis</name>
    <dbReference type="NCBI Taxonomy" id="1835606"/>
    <lineage>
        <taxon>Bacteria</taxon>
        <taxon>Bacillati</taxon>
        <taxon>Actinomycetota</taxon>
        <taxon>Actinomycetes</taxon>
        <taxon>Propionibacteriales</taxon>
        <taxon>Nocardioidaceae</taxon>
        <taxon>Nocardioides</taxon>
    </lineage>
</organism>
<comment type="caution">
    <text evidence="3">The sequence shown here is derived from an EMBL/GenBank/DDBJ whole genome shotgun (WGS) entry which is preliminary data.</text>
</comment>
<dbReference type="InterPro" id="IPR045079">
    <property type="entry name" value="Oxoprolinase-like"/>
</dbReference>
<gene>
    <name evidence="3" type="ORF">ACFPGP_22585</name>
</gene>
<evidence type="ECO:0000313" key="3">
    <source>
        <dbReference type="EMBL" id="MFC5179480.1"/>
    </source>
</evidence>
<protein>
    <submittedName>
        <fullName evidence="3">Hydantoinase/oxoprolinase family protein</fullName>
    </submittedName>
</protein>
<dbReference type="Pfam" id="PF01968">
    <property type="entry name" value="Hydantoinase_A"/>
    <property type="match status" value="1"/>
</dbReference>
<dbReference type="RefSeq" id="WP_378593697.1">
    <property type="nucleotide sequence ID" value="NZ_JBHSKD010000028.1"/>
</dbReference>
<keyword evidence="4" id="KW-1185">Reference proteome</keyword>
<dbReference type="Proteomes" id="UP001596087">
    <property type="component" value="Unassembled WGS sequence"/>
</dbReference>
<accession>A0ABW0BPY4</accession>
<dbReference type="InterPro" id="IPR043129">
    <property type="entry name" value="ATPase_NBD"/>
</dbReference>
<proteinExistence type="predicted"/>
<dbReference type="EMBL" id="JBHSKD010000028">
    <property type="protein sequence ID" value="MFC5179480.1"/>
    <property type="molecule type" value="Genomic_DNA"/>
</dbReference>
<dbReference type="Pfam" id="PF05378">
    <property type="entry name" value="Hydant_A_N"/>
    <property type="match status" value="1"/>
</dbReference>
<sequence>MRVAIDAGGTFTDVAIIDESGRISSHKVLSHPEDPAMGMLHALDESVDVRHASAVVNGTTAGLNAVLARTGTRVLVVTTAGFEDVVSIGRAHRVDVWELRYPRPEHLVATGDVCGIGERIRADGTVERAIPVDDLAEVSSRVSREGVRSVAVCLLHATSNPAHELAVRDFLAAEHPGLKISVSHEVAPEVGEFERFSSTIVNAYVATTVGEYLSRVTDGLATRGYDRPLLVMRSSGGVTSAASAQRRPMQTLLSGPAGGVIGAQAISRHLGRSHLLALDMGGTSLDASVVVDQRLAVRADLDIAGIPVLMPVVDLVTVSAGGGSIAWAQHGALHVGPQSAGGNPGPACYGLGGTEPTVTDANVVLGRLGHAALANDAVALDRTAAVGALAPLATELGMSVEALAQAIVDITDARMSDALRTLTVRRGHDPRDFSILAFGGAGPLHAAALADELGITSVIVPPAAGVFSAWGMLHAPVRHDLSEPLLVGSGDLADADLEEVHARLLVRARELVAADGVDPDAAGYVTSADVRYAGQQFSITVELPLGSPVGAWDKLFRERYERTHGTVAGHPSTEFVNARVTAVGPDVGEYAAAELMPDSVVTTGTVVHHGAPVEAVFCNRGLLGDRREGPAVVSDPGSTIYVPPGWSAAAGPMGTVLLSRIEERP</sequence>
<dbReference type="SUPFAM" id="SSF53067">
    <property type="entry name" value="Actin-like ATPase domain"/>
    <property type="match status" value="1"/>
</dbReference>
<dbReference type="InterPro" id="IPR002821">
    <property type="entry name" value="Hydantoinase_A"/>
</dbReference>
<dbReference type="PANTHER" id="PTHR11365:SF23">
    <property type="entry name" value="HYPOTHETICAL 5-OXOPROLINASE (EUROFUNG)-RELATED"/>
    <property type="match status" value="1"/>
</dbReference>
<evidence type="ECO:0000259" key="1">
    <source>
        <dbReference type="Pfam" id="PF01968"/>
    </source>
</evidence>
<dbReference type="PANTHER" id="PTHR11365">
    <property type="entry name" value="5-OXOPROLINASE RELATED"/>
    <property type="match status" value="1"/>
</dbReference>
<name>A0ABW0BPY4_9ACTN</name>
<evidence type="ECO:0000259" key="2">
    <source>
        <dbReference type="Pfam" id="PF05378"/>
    </source>
</evidence>